<keyword evidence="1" id="KW-0175">Coiled coil</keyword>
<evidence type="ECO:0000256" key="1">
    <source>
        <dbReference type="SAM" id="Coils"/>
    </source>
</evidence>
<reference evidence="3 4" key="1">
    <citation type="submission" date="2015-08" db="EMBL/GenBank/DDBJ databases">
        <title>Emmonsia species relationships and genome sequence.</title>
        <authorList>
            <person name="Cuomo C.A."/>
            <person name="Schwartz I.S."/>
            <person name="Kenyon C."/>
            <person name="De Hoog G.S."/>
            <person name="Govender N.P."/>
            <person name="Botha A."/>
            <person name="Moreno L."/>
            <person name="De Vries M."/>
            <person name="Munoz J.F."/>
            <person name="Stielow J.B."/>
        </authorList>
    </citation>
    <scope>NUCLEOTIDE SEQUENCE [LARGE SCALE GENOMIC DNA]</scope>
    <source>
        <strain evidence="3 4">EI222</strain>
    </source>
</reference>
<evidence type="ECO:0000313" key="3">
    <source>
        <dbReference type="EMBL" id="OJD23420.1"/>
    </source>
</evidence>
<name>A0A1J9R5Y7_9EURO</name>
<gene>
    <name evidence="3" type="ORF">ACJ73_05228</name>
</gene>
<organism evidence="3 4">
    <name type="scientific">Blastomyces percursus</name>
    <dbReference type="NCBI Taxonomy" id="1658174"/>
    <lineage>
        <taxon>Eukaryota</taxon>
        <taxon>Fungi</taxon>
        <taxon>Dikarya</taxon>
        <taxon>Ascomycota</taxon>
        <taxon>Pezizomycotina</taxon>
        <taxon>Eurotiomycetes</taxon>
        <taxon>Eurotiomycetidae</taxon>
        <taxon>Onygenales</taxon>
        <taxon>Ajellomycetaceae</taxon>
        <taxon>Blastomyces</taxon>
    </lineage>
</organism>
<evidence type="ECO:0000256" key="2">
    <source>
        <dbReference type="SAM" id="MobiDB-lite"/>
    </source>
</evidence>
<feature type="compositionally biased region" description="Basic and acidic residues" evidence="2">
    <location>
        <begin position="60"/>
        <end position="73"/>
    </location>
</feature>
<proteinExistence type="predicted"/>
<feature type="compositionally biased region" description="Acidic residues" evidence="2">
    <location>
        <begin position="37"/>
        <end position="55"/>
    </location>
</feature>
<dbReference type="VEuPathDB" id="FungiDB:ACJ73_05228"/>
<feature type="compositionally biased region" description="Basic residues" evidence="2">
    <location>
        <begin position="10"/>
        <end position="19"/>
    </location>
</feature>
<dbReference type="EMBL" id="LGTZ01000799">
    <property type="protein sequence ID" value="OJD23420.1"/>
    <property type="molecule type" value="Genomic_DNA"/>
</dbReference>
<sequence length="200" mass="22100">MSGLPTPRSERKRSLRSHSRAVAAGIPPTVEESSSGSEEEEVTQYELAPTDDMDTPEPSGRVDKGKAPERDSSEENTPSPMPTNINMPTPNAAGTITMTTADLLAFCQQMMNTRQNVQNNDNMDARQEIREYQREVQGSMDTKAVTTFDGSNYQAWKIGILADAEVIGGTDILTKNQHSPPGLEGLEKERWNVRTKALYR</sequence>
<feature type="non-terminal residue" evidence="3">
    <location>
        <position position="200"/>
    </location>
</feature>
<comment type="caution">
    <text evidence="3">The sequence shown here is derived from an EMBL/GenBank/DDBJ whole genome shotgun (WGS) entry which is preliminary data.</text>
</comment>
<protein>
    <submittedName>
        <fullName evidence="3">Uncharacterized protein</fullName>
    </submittedName>
</protein>
<keyword evidence="4" id="KW-1185">Reference proteome</keyword>
<feature type="compositionally biased region" description="Low complexity" evidence="2">
    <location>
        <begin position="76"/>
        <end position="86"/>
    </location>
</feature>
<accession>A0A1J9R5Y7</accession>
<dbReference type="OrthoDB" id="4188785at2759"/>
<dbReference type="AlphaFoldDB" id="A0A1J9R5Y7"/>
<feature type="coiled-coil region" evidence="1">
    <location>
        <begin position="115"/>
        <end position="142"/>
    </location>
</feature>
<evidence type="ECO:0000313" key="4">
    <source>
        <dbReference type="Proteomes" id="UP000242791"/>
    </source>
</evidence>
<feature type="region of interest" description="Disordered" evidence="2">
    <location>
        <begin position="1"/>
        <end position="86"/>
    </location>
</feature>
<dbReference type="Proteomes" id="UP000242791">
    <property type="component" value="Unassembled WGS sequence"/>
</dbReference>